<feature type="region of interest" description="Disordered" evidence="1">
    <location>
        <begin position="110"/>
        <end position="132"/>
    </location>
</feature>
<evidence type="ECO:0000313" key="3">
    <source>
        <dbReference type="Proteomes" id="UP001055057"/>
    </source>
</evidence>
<organism evidence="2 3">
    <name type="scientific">Methylobacterium trifolii</name>
    <dbReference type="NCBI Taxonomy" id="1003092"/>
    <lineage>
        <taxon>Bacteria</taxon>
        <taxon>Pseudomonadati</taxon>
        <taxon>Pseudomonadota</taxon>
        <taxon>Alphaproteobacteria</taxon>
        <taxon>Hyphomicrobiales</taxon>
        <taxon>Methylobacteriaceae</taxon>
        <taxon>Methylobacterium</taxon>
    </lineage>
</organism>
<proteinExistence type="predicted"/>
<accession>A0ABQ4U327</accession>
<evidence type="ECO:0000313" key="2">
    <source>
        <dbReference type="EMBL" id="GJE61584.1"/>
    </source>
</evidence>
<reference evidence="2" key="2">
    <citation type="submission" date="2021-08" db="EMBL/GenBank/DDBJ databases">
        <authorList>
            <person name="Tani A."/>
            <person name="Ola A."/>
            <person name="Ogura Y."/>
            <person name="Katsura K."/>
            <person name="Hayashi T."/>
        </authorList>
    </citation>
    <scope>NUCLEOTIDE SEQUENCE</scope>
    <source>
        <strain evidence="2">DSM 23632</strain>
    </source>
</reference>
<protein>
    <submittedName>
        <fullName evidence="2">Uncharacterized protein</fullName>
    </submittedName>
</protein>
<gene>
    <name evidence="2" type="ORF">MPOCJGCO_3706</name>
</gene>
<dbReference type="Proteomes" id="UP001055057">
    <property type="component" value="Unassembled WGS sequence"/>
</dbReference>
<feature type="region of interest" description="Disordered" evidence="1">
    <location>
        <begin position="1"/>
        <end position="36"/>
    </location>
</feature>
<evidence type="ECO:0000256" key="1">
    <source>
        <dbReference type="SAM" id="MobiDB-lite"/>
    </source>
</evidence>
<name>A0ABQ4U327_9HYPH</name>
<reference evidence="2" key="1">
    <citation type="journal article" date="2021" name="Front. Microbiol.">
        <title>Comprehensive Comparative Genomics and Phenotyping of Methylobacterium Species.</title>
        <authorList>
            <person name="Alessa O."/>
            <person name="Ogura Y."/>
            <person name="Fujitani Y."/>
            <person name="Takami H."/>
            <person name="Hayashi T."/>
            <person name="Sahin N."/>
            <person name="Tani A."/>
        </authorList>
    </citation>
    <scope>NUCLEOTIDE SEQUENCE</scope>
    <source>
        <strain evidence="2">DSM 23632</strain>
    </source>
</reference>
<comment type="caution">
    <text evidence="2">The sequence shown here is derived from an EMBL/GenBank/DDBJ whole genome shotgun (WGS) entry which is preliminary data.</text>
</comment>
<keyword evidence="3" id="KW-1185">Reference proteome</keyword>
<dbReference type="EMBL" id="BPRB01000227">
    <property type="protein sequence ID" value="GJE61584.1"/>
    <property type="molecule type" value="Genomic_DNA"/>
</dbReference>
<sequence>MADRFCLPRAPDGTVPSPVRHGPIRQRNDQPKQSLTVDDTLELRQQLARAWHSVLDAAVERGTPTQAVIETMAAVAHERFAESFGPAAAASYLSLLAEQLRDAERSQTDFLVRGDDAPTRPPPPAPDDLDAMIDPNWLTRDELFG</sequence>